<dbReference type="InParanoid" id="A0A316YVP7"/>
<keyword evidence="3" id="KW-0732">Signal</keyword>
<dbReference type="EMBL" id="KZ819634">
    <property type="protein sequence ID" value="PWN93517.1"/>
    <property type="molecule type" value="Genomic_DNA"/>
</dbReference>
<reference evidence="4 5" key="1">
    <citation type="journal article" date="2018" name="Mol. Biol. Evol.">
        <title>Broad Genomic Sampling Reveals a Smut Pathogenic Ancestry of the Fungal Clade Ustilaginomycotina.</title>
        <authorList>
            <person name="Kijpornyongpan T."/>
            <person name="Mondo S.J."/>
            <person name="Barry K."/>
            <person name="Sandor L."/>
            <person name="Lee J."/>
            <person name="Lipzen A."/>
            <person name="Pangilinan J."/>
            <person name="LaButti K."/>
            <person name="Hainaut M."/>
            <person name="Henrissat B."/>
            <person name="Grigoriev I.V."/>
            <person name="Spatafora J.W."/>
            <person name="Aime M.C."/>
        </authorList>
    </citation>
    <scope>NUCLEOTIDE SEQUENCE [LARGE SCALE GENOMIC DNA]</scope>
    <source>
        <strain evidence="4 5">MCA 4198</strain>
    </source>
</reference>
<dbReference type="Proteomes" id="UP000245768">
    <property type="component" value="Unassembled WGS sequence"/>
</dbReference>
<feature type="chain" id="PRO_5016258838" evidence="3">
    <location>
        <begin position="24"/>
        <end position="515"/>
    </location>
</feature>
<keyword evidence="2" id="KW-0472">Membrane</keyword>
<keyword evidence="2" id="KW-1133">Transmembrane helix</keyword>
<dbReference type="RefSeq" id="XP_025380715.1">
    <property type="nucleotide sequence ID" value="XM_025524347.1"/>
</dbReference>
<feature type="signal peptide" evidence="3">
    <location>
        <begin position="1"/>
        <end position="23"/>
    </location>
</feature>
<dbReference type="AlphaFoldDB" id="A0A316YVP7"/>
<proteinExistence type="predicted"/>
<sequence length="515" mass="57447">MKLLRSPLHILPFLAALAGPVTAGYFVPTRLQCDLIEFDLFLFPNEVPTEQTYVGIKYSKEDSLFSDDIYLESTPIGPLLPSFSTNGTRESLGPVPYSFVPANKKGRKAGAWYLIIQFVHSNGSVSWSPTTFDKKMVPDDGNLIDDNVGLQVVNGSTQGQYPHSYTGEFQVDCPPEETKKLVIVGAVLGAVLGLSWIVLAASCGLFRRKNNRLQAENRKLVKGKTAGGQGDIEEEGEDVLASSASEKKKGGKGYRLHPPPHPTSEEKGDFAATFGLTGNGKGDDKFEDELDGALDDEKRDAALLSWAKERESSHRDDEMLKKAQAFIDPVWRGRLQQDKNITEEQWGRINFERGLARRVLSIHKRWDEVSWMIIEACPTLRVPFSSSASTSRSLPTWQKELRSTYFAAEEEANKISSIYMLDEEKDGVDISERAKRLDKANVYFDLLCNRMLTLLAQDGQSERRTQGRVSLPDLDEKEEKEKGSDSDRISMPVPTLPFIEGEQQAGETSPPRYES</sequence>
<keyword evidence="5" id="KW-1185">Reference proteome</keyword>
<evidence type="ECO:0000313" key="4">
    <source>
        <dbReference type="EMBL" id="PWN93517.1"/>
    </source>
</evidence>
<feature type="region of interest" description="Disordered" evidence="1">
    <location>
        <begin position="222"/>
        <end position="267"/>
    </location>
</feature>
<evidence type="ECO:0000313" key="5">
    <source>
        <dbReference type="Proteomes" id="UP000245768"/>
    </source>
</evidence>
<name>A0A316YVP7_9BASI</name>
<evidence type="ECO:0000256" key="2">
    <source>
        <dbReference type="SAM" id="Phobius"/>
    </source>
</evidence>
<gene>
    <name evidence="4" type="ORF">FA10DRAFT_290712</name>
</gene>
<evidence type="ECO:0000256" key="1">
    <source>
        <dbReference type="SAM" id="MobiDB-lite"/>
    </source>
</evidence>
<keyword evidence="2" id="KW-0812">Transmembrane</keyword>
<evidence type="ECO:0000256" key="3">
    <source>
        <dbReference type="SAM" id="SignalP"/>
    </source>
</evidence>
<feature type="region of interest" description="Disordered" evidence="1">
    <location>
        <begin position="459"/>
        <end position="515"/>
    </location>
</feature>
<accession>A0A316YVP7</accession>
<protein>
    <submittedName>
        <fullName evidence="4">Uncharacterized protein</fullName>
    </submittedName>
</protein>
<feature type="transmembrane region" description="Helical" evidence="2">
    <location>
        <begin position="181"/>
        <end position="206"/>
    </location>
</feature>
<feature type="compositionally biased region" description="Basic and acidic residues" evidence="1">
    <location>
        <begin position="477"/>
        <end position="488"/>
    </location>
</feature>
<dbReference type="GeneID" id="37046263"/>
<organism evidence="4 5">
    <name type="scientific">Acaromyces ingoldii</name>
    <dbReference type="NCBI Taxonomy" id="215250"/>
    <lineage>
        <taxon>Eukaryota</taxon>
        <taxon>Fungi</taxon>
        <taxon>Dikarya</taxon>
        <taxon>Basidiomycota</taxon>
        <taxon>Ustilaginomycotina</taxon>
        <taxon>Exobasidiomycetes</taxon>
        <taxon>Exobasidiales</taxon>
        <taxon>Cryptobasidiaceae</taxon>
        <taxon>Acaromyces</taxon>
    </lineage>
</organism>